<dbReference type="STRING" id="1316194.A0A1Q5UAL6"/>
<dbReference type="EMBL" id="MNBE01000508">
    <property type="protein sequence ID" value="OKP09510.1"/>
    <property type="molecule type" value="Genomic_DNA"/>
</dbReference>
<dbReference type="Proteomes" id="UP000186955">
    <property type="component" value="Unassembled WGS sequence"/>
</dbReference>
<sequence>MADRRYINQIFQDGLAFPMACDPAVRSQLLHAALNYRKIIPSLRTFLENAKYLKAMTDVIKKVLPMRIKGTIRQTMLRYYIGPKDFQFQVQLLENEFVQRKRTSDFGFWSAYRQIFLFAMRHFCGMTDSQPLGFSQISRSRCADRSELWQRLRILLGKIGFVFPGSRKSHATNSIEFIAIRTLLTRLRPPELFAHEENNISEWSAKVASFLCSMTPQVAAGPSPTQSWDKPETWSLERRCGMTDTETYFLDQKYLFLEYIYSADHPAQENMTSFAVKRDIFQSFFPDMSDTDIESERNQVTAYNSNHDTPVVPQQDIEDTSMEEDHQVAIHHSNLPITPQATILPTEGMIQAQAVIQLPDSGLANSHDAVQILQMSPTACKCTVNMSPDDFYASFIKLPRYNGVVFFEVATREALFLRPETADKLPDVINDLDLRWYAKVVNDTLSLKTFPLKDVFAMCQREPCFFFYGRTEGSGFKSQLSPDVTDKKISLPCFNPHTNLWSLQSS</sequence>
<reference evidence="1 2" key="1">
    <citation type="submission" date="2016-10" db="EMBL/GenBank/DDBJ databases">
        <title>Genome sequence of the ascomycete fungus Penicillium subrubescens.</title>
        <authorList>
            <person name="De Vries R.P."/>
            <person name="Peng M."/>
            <person name="Dilokpimol A."/>
            <person name="Hilden K."/>
            <person name="Makela M.R."/>
            <person name="Grigoriev I."/>
            <person name="Riley R."/>
            <person name="Granchi Z."/>
        </authorList>
    </citation>
    <scope>NUCLEOTIDE SEQUENCE [LARGE SCALE GENOMIC DNA]</scope>
    <source>
        <strain evidence="1 2">CBS 132785</strain>
    </source>
</reference>
<evidence type="ECO:0000313" key="2">
    <source>
        <dbReference type="Proteomes" id="UP000186955"/>
    </source>
</evidence>
<protein>
    <submittedName>
        <fullName evidence="1">Uncharacterized protein</fullName>
    </submittedName>
</protein>
<proteinExistence type="predicted"/>
<dbReference type="AlphaFoldDB" id="A0A1Q5UAL6"/>
<name>A0A1Q5UAL6_9EURO</name>
<keyword evidence="2" id="KW-1185">Reference proteome</keyword>
<accession>A0A1Q5UAL6</accession>
<dbReference type="InterPro" id="IPR022198">
    <property type="entry name" value="DUF3723"/>
</dbReference>
<dbReference type="Pfam" id="PF12520">
    <property type="entry name" value="DUF3723"/>
    <property type="match status" value="1"/>
</dbReference>
<comment type="caution">
    <text evidence="1">The sequence shown here is derived from an EMBL/GenBank/DDBJ whole genome shotgun (WGS) entry which is preliminary data.</text>
</comment>
<gene>
    <name evidence="1" type="ORF">PENSUB_5132</name>
</gene>
<organism evidence="1 2">
    <name type="scientific">Penicillium subrubescens</name>
    <dbReference type="NCBI Taxonomy" id="1316194"/>
    <lineage>
        <taxon>Eukaryota</taxon>
        <taxon>Fungi</taxon>
        <taxon>Dikarya</taxon>
        <taxon>Ascomycota</taxon>
        <taxon>Pezizomycotina</taxon>
        <taxon>Eurotiomycetes</taxon>
        <taxon>Eurotiomycetidae</taxon>
        <taxon>Eurotiales</taxon>
        <taxon>Aspergillaceae</taxon>
        <taxon>Penicillium</taxon>
    </lineage>
</organism>
<evidence type="ECO:0000313" key="1">
    <source>
        <dbReference type="EMBL" id="OKP09510.1"/>
    </source>
</evidence>